<dbReference type="InterPro" id="IPR036365">
    <property type="entry name" value="PGBD-like_sf"/>
</dbReference>
<dbReference type="PROSITE" id="PS51318">
    <property type="entry name" value="TAT"/>
    <property type="match status" value="1"/>
</dbReference>
<feature type="chain" id="PRO_5026765850" evidence="1">
    <location>
        <begin position="40"/>
        <end position="299"/>
    </location>
</feature>
<dbReference type="InterPro" id="IPR036366">
    <property type="entry name" value="PGBDSf"/>
</dbReference>
<name>A0A6J4IXM1_9ACTN</name>
<keyword evidence="4" id="KW-0378">Hydrolase</keyword>
<dbReference type="GO" id="GO:0004040">
    <property type="term" value="F:amidase activity"/>
    <property type="evidence" value="ECO:0007669"/>
    <property type="project" value="InterPro"/>
</dbReference>
<evidence type="ECO:0000259" key="2">
    <source>
        <dbReference type="Pfam" id="PF01471"/>
    </source>
</evidence>
<dbReference type="SUPFAM" id="SSF47090">
    <property type="entry name" value="PGBD-like"/>
    <property type="match status" value="1"/>
</dbReference>
<dbReference type="AlphaFoldDB" id="A0A6J4IXM1"/>
<proteinExistence type="predicted"/>
<gene>
    <name evidence="4" type="ORF">AVDCRST_MAG76-2850</name>
</gene>
<feature type="domain" description="Mannosyl-glycoprotein endo-beta-N-acetylglucosamidase-like" evidence="3">
    <location>
        <begin position="76"/>
        <end position="203"/>
    </location>
</feature>
<protein>
    <submittedName>
        <fullName evidence="4">GH73</fullName>
        <ecNumber evidence="4">3.5.1.28</ecNumber>
    </submittedName>
</protein>
<dbReference type="InterPro" id="IPR002477">
    <property type="entry name" value="Peptidoglycan-bd-like"/>
</dbReference>
<dbReference type="GO" id="GO:0008745">
    <property type="term" value="F:N-acetylmuramoyl-L-alanine amidase activity"/>
    <property type="evidence" value="ECO:0007669"/>
    <property type="project" value="UniProtKB-EC"/>
</dbReference>
<organism evidence="4">
    <name type="scientific">uncultured Acidimicrobiales bacterium</name>
    <dbReference type="NCBI Taxonomy" id="310071"/>
    <lineage>
        <taxon>Bacteria</taxon>
        <taxon>Bacillati</taxon>
        <taxon>Actinomycetota</taxon>
        <taxon>Acidimicrobiia</taxon>
        <taxon>Acidimicrobiales</taxon>
        <taxon>environmental samples</taxon>
    </lineage>
</organism>
<dbReference type="InterPro" id="IPR006311">
    <property type="entry name" value="TAT_signal"/>
</dbReference>
<dbReference type="Pfam" id="PF01471">
    <property type="entry name" value="PG_binding_1"/>
    <property type="match status" value="1"/>
</dbReference>
<keyword evidence="1" id="KW-0732">Signal</keyword>
<feature type="signal peptide" evidence="1">
    <location>
        <begin position="1"/>
        <end position="39"/>
    </location>
</feature>
<dbReference type="EC" id="3.5.1.28" evidence="4"/>
<evidence type="ECO:0000256" key="1">
    <source>
        <dbReference type="SAM" id="SignalP"/>
    </source>
</evidence>
<accession>A0A6J4IXM1</accession>
<feature type="domain" description="Peptidoglycan binding-like" evidence="2">
    <location>
        <begin position="239"/>
        <end position="293"/>
    </location>
</feature>
<evidence type="ECO:0000313" key="4">
    <source>
        <dbReference type="EMBL" id="CAA9261477.1"/>
    </source>
</evidence>
<dbReference type="Pfam" id="PF01832">
    <property type="entry name" value="Glucosaminidase"/>
    <property type="match status" value="1"/>
</dbReference>
<dbReference type="EMBL" id="CADCSZ010000171">
    <property type="protein sequence ID" value="CAA9261477.1"/>
    <property type="molecule type" value="Genomic_DNA"/>
</dbReference>
<dbReference type="InterPro" id="IPR002901">
    <property type="entry name" value="MGlyc_endo_b_GlcNAc-like_dom"/>
</dbReference>
<dbReference type="Gene3D" id="1.10.530.10">
    <property type="match status" value="1"/>
</dbReference>
<evidence type="ECO:0000259" key="3">
    <source>
        <dbReference type="Pfam" id="PF01832"/>
    </source>
</evidence>
<dbReference type="Gene3D" id="1.10.101.10">
    <property type="entry name" value="PGBD-like superfamily/PGBD"/>
    <property type="match status" value="1"/>
</dbReference>
<sequence>MPDNPIASLACSRRGFLAGAATLAATAALPAATAGPASAGTPILGRAQYNAQQIATWYGSVGHGNRATVGVATLAQLFLEEGALEGVRGDIAFCQAMVETGWLTFPTSRMPPGNNNFSGLGAVDGGAGSSAFSTARTGVRAQIQHLKGWAAPIRATQLRTMLVDPRWRYFTATGQIRDWDQLGKGRWASDPNYGTTILAVYGRLTRHAGTPAPPGSVASAPAGSSEPPFPGLVKAGSEGAAVRQVQQRLSDRGWRVPVNGVFDGATDFVVRRFQSEKGLVVDGWVGPRTWTALWRSPVT</sequence>
<reference evidence="4" key="1">
    <citation type="submission" date="2020-02" db="EMBL/GenBank/DDBJ databases">
        <authorList>
            <person name="Meier V. D."/>
        </authorList>
    </citation>
    <scope>NUCLEOTIDE SEQUENCE</scope>
    <source>
        <strain evidence="4">AVDCRST_MAG76</strain>
    </source>
</reference>